<evidence type="ECO:0000256" key="1">
    <source>
        <dbReference type="SAM" id="SignalP"/>
    </source>
</evidence>
<dbReference type="OrthoDB" id="5814086at2759"/>
<gene>
    <name evidence="3" type="ORF">CJOHNSTONI_LOCUS2531</name>
</gene>
<evidence type="ECO:0000313" key="4">
    <source>
        <dbReference type="Proteomes" id="UP000746747"/>
    </source>
</evidence>
<feature type="domain" description="Apple" evidence="2">
    <location>
        <begin position="245"/>
        <end position="332"/>
    </location>
</feature>
<dbReference type="PANTHER" id="PTHR47327:SF21">
    <property type="entry name" value="APPLE DOMAIN-CONTAINING PROTEIN"/>
    <property type="match status" value="1"/>
</dbReference>
<evidence type="ECO:0000313" key="3">
    <source>
        <dbReference type="EMBL" id="CAG9532200.1"/>
    </source>
</evidence>
<dbReference type="Pfam" id="PF00024">
    <property type="entry name" value="PAN_1"/>
    <property type="match status" value="2"/>
</dbReference>
<protein>
    <recommendedName>
        <fullName evidence="2">Apple domain-containing protein</fullName>
    </recommendedName>
</protein>
<name>A0A8J2LXS1_9BILA</name>
<reference evidence="3" key="1">
    <citation type="submission" date="2021-09" db="EMBL/GenBank/DDBJ databases">
        <authorList>
            <consortium name="Pathogen Informatics"/>
        </authorList>
    </citation>
    <scope>NUCLEOTIDE SEQUENCE</scope>
</reference>
<feature type="signal peptide" evidence="1">
    <location>
        <begin position="1"/>
        <end position="18"/>
    </location>
</feature>
<dbReference type="InterPro" id="IPR052774">
    <property type="entry name" value="Celegans_DevNeuronal_Protein"/>
</dbReference>
<feature type="chain" id="PRO_5035246033" description="Apple domain-containing protein" evidence="1">
    <location>
        <begin position="19"/>
        <end position="338"/>
    </location>
</feature>
<dbReference type="AlphaFoldDB" id="A0A8J2LXS1"/>
<dbReference type="InterPro" id="IPR003609">
    <property type="entry name" value="Pan_app"/>
</dbReference>
<evidence type="ECO:0000259" key="2">
    <source>
        <dbReference type="PROSITE" id="PS50948"/>
    </source>
</evidence>
<dbReference type="Gene3D" id="3.50.4.10">
    <property type="entry name" value="Hepatocyte Growth Factor"/>
    <property type="match status" value="2"/>
</dbReference>
<keyword evidence="4" id="KW-1185">Reference proteome</keyword>
<proteinExistence type="predicted"/>
<dbReference type="GO" id="GO:0009653">
    <property type="term" value="P:anatomical structure morphogenesis"/>
    <property type="evidence" value="ECO:0007669"/>
    <property type="project" value="TreeGrafter"/>
</dbReference>
<sequence>MIIPFFLLLAFLTANTFAGNQTELCIQAYPNLQITCAVAYERRILLNEHQCRDLCLKMSAQTCQYNKIRRECELYNIMVVLQRKHSQQKEHHITSMEIGIVKKSNSFATKSCIPSIAPAIGFLLFLNGGCSLEQSSHLSGNKPDCTSGFSTYIEAIDGIQIVAEGLITLLTLTPEVCLQICTENKLSGENLLPIECHSAQYDRISKRCILFNTSITPTGNAEYTPNKDMTYFEKICISDMVGRKCNIVLRRVPQYILIGHATAVVDAPSHNYCIETCLRSLEMFGFMCRSAIHFHDYSKSNCILNKDSAKTRPQYFTNEREQKMDYIEMNECFIRRNL</sequence>
<feature type="domain" description="Apple" evidence="2">
    <location>
        <begin position="145"/>
        <end position="236"/>
    </location>
</feature>
<dbReference type="PROSITE" id="PS50948">
    <property type="entry name" value="PAN"/>
    <property type="match status" value="2"/>
</dbReference>
<dbReference type="SMART" id="SM00473">
    <property type="entry name" value="PAN_AP"/>
    <property type="match status" value="2"/>
</dbReference>
<dbReference type="SUPFAM" id="SSF57414">
    <property type="entry name" value="Hairpin loop containing domain-like"/>
    <property type="match status" value="2"/>
</dbReference>
<dbReference type="CDD" id="cd01099">
    <property type="entry name" value="PAN_AP_HGF"/>
    <property type="match status" value="1"/>
</dbReference>
<dbReference type="PANTHER" id="PTHR47327">
    <property type="entry name" value="FI18240P1-RELATED"/>
    <property type="match status" value="1"/>
</dbReference>
<dbReference type="EMBL" id="CAKAEH010000899">
    <property type="protein sequence ID" value="CAG9532200.1"/>
    <property type="molecule type" value="Genomic_DNA"/>
</dbReference>
<organism evidence="3 4">
    <name type="scientific">Cercopithifilaria johnstoni</name>
    <dbReference type="NCBI Taxonomy" id="2874296"/>
    <lineage>
        <taxon>Eukaryota</taxon>
        <taxon>Metazoa</taxon>
        <taxon>Ecdysozoa</taxon>
        <taxon>Nematoda</taxon>
        <taxon>Chromadorea</taxon>
        <taxon>Rhabditida</taxon>
        <taxon>Spirurina</taxon>
        <taxon>Spiruromorpha</taxon>
        <taxon>Filarioidea</taxon>
        <taxon>Onchocercidae</taxon>
        <taxon>Cercopithifilaria</taxon>
    </lineage>
</organism>
<comment type="caution">
    <text evidence="3">The sequence shown here is derived from an EMBL/GenBank/DDBJ whole genome shotgun (WGS) entry which is preliminary data.</text>
</comment>
<accession>A0A8J2LXS1</accession>
<dbReference type="Proteomes" id="UP000746747">
    <property type="component" value="Unassembled WGS sequence"/>
</dbReference>
<keyword evidence="1" id="KW-0732">Signal</keyword>